<reference evidence="1 2" key="1">
    <citation type="submission" date="2020-05" db="EMBL/GenBank/DDBJ databases">
        <authorList>
            <person name="Khan S.A."/>
            <person name="Jeon C.O."/>
            <person name="Chun B.H."/>
        </authorList>
    </citation>
    <scope>NUCLEOTIDE SEQUENCE [LARGE SCALE GENOMIC DNA]</scope>
    <source>
        <strain evidence="1 2">B156</strain>
    </source>
</reference>
<dbReference type="AlphaFoldDB" id="A0A849K1E3"/>
<accession>A0A849K1E3</accession>
<keyword evidence="2" id="KW-1185">Reference proteome</keyword>
<proteinExistence type="predicted"/>
<comment type="caution">
    <text evidence="1">The sequence shown here is derived from an EMBL/GenBank/DDBJ whole genome shotgun (WGS) entry which is preliminary data.</text>
</comment>
<evidence type="ECO:0000313" key="1">
    <source>
        <dbReference type="EMBL" id="NNU42338.1"/>
    </source>
</evidence>
<gene>
    <name evidence="1" type="ORF">HK415_02930</name>
</gene>
<evidence type="ECO:0000313" key="2">
    <source>
        <dbReference type="Proteomes" id="UP000552954"/>
    </source>
</evidence>
<dbReference type="RefSeq" id="WP_171556709.1">
    <property type="nucleotide sequence ID" value="NZ_JABFCS010000001.1"/>
</dbReference>
<name>A0A849K1E3_9BURK</name>
<dbReference type="EMBL" id="JABFCS010000001">
    <property type="protein sequence ID" value="NNU42338.1"/>
    <property type="molecule type" value="Genomic_DNA"/>
</dbReference>
<reference evidence="1 2" key="2">
    <citation type="submission" date="2020-06" db="EMBL/GenBank/DDBJ databases">
        <title>Ramlibacter rhizophilus sp. nov., isolated from rhizosphere soil of national flower Mugunghwa from South Korea.</title>
        <authorList>
            <person name="Zheng-Fei Y."/>
            <person name="Huan T."/>
        </authorList>
    </citation>
    <scope>NUCLEOTIDE SEQUENCE [LARGE SCALE GENOMIC DNA]</scope>
    <source>
        <strain evidence="1 2">B156</strain>
    </source>
</reference>
<dbReference type="Proteomes" id="UP000552954">
    <property type="component" value="Unassembled WGS sequence"/>
</dbReference>
<organism evidence="1 2">
    <name type="scientific">Ramlibacter montanisoli</name>
    <dbReference type="NCBI Taxonomy" id="2732512"/>
    <lineage>
        <taxon>Bacteria</taxon>
        <taxon>Pseudomonadati</taxon>
        <taxon>Pseudomonadota</taxon>
        <taxon>Betaproteobacteria</taxon>
        <taxon>Burkholderiales</taxon>
        <taxon>Comamonadaceae</taxon>
        <taxon>Ramlibacter</taxon>
    </lineage>
</organism>
<protein>
    <submittedName>
        <fullName evidence="1">Pilus assembly protein</fullName>
    </submittedName>
</protein>
<sequence length="170" mass="18163">MRPLSLDFERKRPGGKLGWSLFAAGALVMALAIGAQATIQQELEGLAAAAPGARAKRDAGVLPRGVTSETEAIAGARAVVGHLAGPGERLFLTLEAIDEPDVALLALTPDTRKRTMRIQAEARGPDAMLAYLRVLKQSRAFTQVVLVEHEIQDSEPERPLRFSLSAAWGS</sequence>